<dbReference type="EMBL" id="NGKA01000001">
    <property type="protein sequence ID" value="RSU15722.1"/>
    <property type="molecule type" value="Genomic_DNA"/>
</dbReference>
<evidence type="ECO:0000313" key="2">
    <source>
        <dbReference type="EMBL" id="RSU15722.1"/>
    </source>
</evidence>
<comment type="caution">
    <text evidence="2">The sequence shown here is derived from an EMBL/GenBank/DDBJ whole genome shotgun (WGS) entry which is preliminary data.</text>
</comment>
<name>A0A430B5Y4_9ENTE</name>
<dbReference type="RefSeq" id="WP_126806424.1">
    <property type="nucleotide sequence ID" value="NZ_NGKA01000001.1"/>
</dbReference>
<dbReference type="PROSITE" id="PS51186">
    <property type="entry name" value="GNAT"/>
    <property type="match status" value="1"/>
</dbReference>
<protein>
    <recommendedName>
        <fullName evidence="1">N-acetyltransferase domain-containing protein</fullName>
    </recommendedName>
</protein>
<dbReference type="OrthoDB" id="9796381at2"/>
<evidence type="ECO:0000313" key="3">
    <source>
        <dbReference type="Proteomes" id="UP000287605"/>
    </source>
</evidence>
<dbReference type="GO" id="GO:0016747">
    <property type="term" value="F:acyltransferase activity, transferring groups other than amino-acyl groups"/>
    <property type="evidence" value="ECO:0007669"/>
    <property type="project" value="InterPro"/>
</dbReference>
<proteinExistence type="predicted"/>
<dbReference type="InterPro" id="IPR000182">
    <property type="entry name" value="GNAT_dom"/>
</dbReference>
<reference evidence="2 3" key="1">
    <citation type="submission" date="2017-05" db="EMBL/GenBank/DDBJ databases">
        <title>Vagococcus spp. assemblies.</title>
        <authorList>
            <person name="Gulvik C.A."/>
        </authorList>
    </citation>
    <scope>NUCLEOTIDE SEQUENCE [LARGE SCALE GENOMIC DNA]</scope>
    <source>
        <strain evidence="2 3">CCUG 51432</strain>
    </source>
</reference>
<dbReference type="InterPro" id="IPR016181">
    <property type="entry name" value="Acyl_CoA_acyltransferase"/>
</dbReference>
<dbReference type="SUPFAM" id="SSF55729">
    <property type="entry name" value="Acyl-CoA N-acyltransferases (Nat)"/>
    <property type="match status" value="1"/>
</dbReference>
<feature type="domain" description="N-acetyltransferase" evidence="1">
    <location>
        <begin position="2"/>
        <end position="174"/>
    </location>
</feature>
<evidence type="ECO:0000259" key="1">
    <source>
        <dbReference type="PROSITE" id="PS51186"/>
    </source>
</evidence>
<dbReference type="AlphaFoldDB" id="A0A430B5Y4"/>
<dbReference type="Pfam" id="PF00583">
    <property type="entry name" value="Acetyltransf_1"/>
    <property type="match status" value="1"/>
</dbReference>
<gene>
    <name evidence="2" type="ORF">CBF29_01220</name>
</gene>
<dbReference type="Gene3D" id="3.40.630.30">
    <property type="match status" value="1"/>
</dbReference>
<dbReference type="Proteomes" id="UP000287605">
    <property type="component" value="Unassembled WGS sequence"/>
</dbReference>
<organism evidence="2 3">
    <name type="scientific">Vagococcus elongatus</name>
    <dbReference type="NCBI Taxonomy" id="180344"/>
    <lineage>
        <taxon>Bacteria</taxon>
        <taxon>Bacillati</taxon>
        <taxon>Bacillota</taxon>
        <taxon>Bacilli</taxon>
        <taxon>Lactobacillales</taxon>
        <taxon>Enterococcaceae</taxon>
        <taxon>Vagococcus</taxon>
    </lineage>
</organism>
<dbReference type="CDD" id="cd04301">
    <property type="entry name" value="NAT_SF"/>
    <property type="match status" value="1"/>
</dbReference>
<accession>A0A430B5Y4</accession>
<keyword evidence="3" id="KW-1185">Reference proteome</keyword>
<sequence>MFIIRKAVEADVSSIEKVIASAVSFLKSQKLPQWQDGNHPSIPTVFCDIKAGEGYVLTDGATGKVLAYGVLAEGPESTYETLLSGSWLEETNDYRVIHRIAVDGNYRKQGLAKRLLIGLIREGNKVGNFDTRIDTHPNNKIMQRLVTELGFSYCGEINLPIKNGERIVYQMINTYF</sequence>